<organism evidence="1 2">
    <name type="scientific">Dallia pectoralis</name>
    <name type="common">Alaska blackfish</name>
    <dbReference type="NCBI Taxonomy" id="75939"/>
    <lineage>
        <taxon>Eukaryota</taxon>
        <taxon>Metazoa</taxon>
        <taxon>Chordata</taxon>
        <taxon>Craniata</taxon>
        <taxon>Vertebrata</taxon>
        <taxon>Euteleostomi</taxon>
        <taxon>Actinopterygii</taxon>
        <taxon>Neopterygii</taxon>
        <taxon>Teleostei</taxon>
        <taxon>Protacanthopterygii</taxon>
        <taxon>Esociformes</taxon>
        <taxon>Umbridae</taxon>
        <taxon>Dallia</taxon>
    </lineage>
</organism>
<protein>
    <submittedName>
        <fullName evidence="1">Uncharacterized protein</fullName>
    </submittedName>
</protein>
<accession>A0ACC2F772</accession>
<proteinExistence type="predicted"/>
<sequence length="112" mass="12424">MSVWMKTGVNLKGSYLKQTTTHRTTVRLGTERATATTNTLSVFPHIFHLGGTPNGNRLRSLSTVVLKVRVELFNDEPKLRLLMSLWGSVHGPGFIQSLHHDCSPTLQSLISV</sequence>
<keyword evidence="2" id="KW-1185">Reference proteome</keyword>
<dbReference type="Proteomes" id="UP001157502">
    <property type="component" value="Chromosome 33"/>
</dbReference>
<reference evidence="1" key="1">
    <citation type="submission" date="2021-05" db="EMBL/GenBank/DDBJ databases">
        <authorList>
            <person name="Pan Q."/>
            <person name="Jouanno E."/>
            <person name="Zahm M."/>
            <person name="Klopp C."/>
            <person name="Cabau C."/>
            <person name="Louis A."/>
            <person name="Berthelot C."/>
            <person name="Parey E."/>
            <person name="Roest Crollius H."/>
            <person name="Montfort J."/>
            <person name="Robinson-Rechavi M."/>
            <person name="Bouchez O."/>
            <person name="Lampietro C."/>
            <person name="Lopez Roques C."/>
            <person name="Donnadieu C."/>
            <person name="Postlethwait J."/>
            <person name="Bobe J."/>
            <person name="Dillon D."/>
            <person name="Chandos A."/>
            <person name="von Hippel F."/>
            <person name="Guiguen Y."/>
        </authorList>
    </citation>
    <scope>NUCLEOTIDE SEQUENCE</scope>
    <source>
        <strain evidence="1">YG-Jan2019</strain>
    </source>
</reference>
<comment type="caution">
    <text evidence="1">The sequence shown here is derived from an EMBL/GenBank/DDBJ whole genome shotgun (WGS) entry which is preliminary data.</text>
</comment>
<evidence type="ECO:0000313" key="2">
    <source>
        <dbReference type="Proteomes" id="UP001157502"/>
    </source>
</evidence>
<gene>
    <name evidence="1" type="ORF">DPEC_G00336750</name>
</gene>
<evidence type="ECO:0000313" key="1">
    <source>
        <dbReference type="EMBL" id="KAJ7987246.1"/>
    </source>
</evidence>
<name>A0ACC2F772_DALPE</name>
<dbReference type="EMBL" id="CM055760">
    <property type="protein sequence ID" value="KAJ7987246.1"/>
    <property type="molecule type" value="Genomic_DNA"/>
</dbReference>